<keyword evidence="3" id="KW-1185">Reference proteome</keyword>
<dbReference type="RefSeq" id="WP_205104838.1">
    <property type="nucleotide sequence ID" value="NZ_JACJJC010000131.1"/>
</dbReference>
<comment type="caution">
    <text evidence="2">The sequence shown here is derived from an EMBL/GenBank/DDBJ whole genome shotgun (WGS) entry which is preliminary data.</text>
</comment>
<proteinExistence type="predicted"/>
<dbReference type="Proteomes" id="UP000715095">
    <property type="component" value="Unassembled WGS sequence"/>
</dbReference>
<protein>
    <submittedName>
        <fullName evidence="2">Porin</fullName>
    </submittedName>
</protein>
<accession>A0ABS2DUX9</accession>
<dbReference type="Gene3D" id="2.40.160.10">
    <property type="entry name" value="Porin"/>
    <property type="match status" value="1"/>
</dbReference>
<evidence type="ECO:0000259" key="1">
    <source>
        <dbReference type="Pfam" id="PF13609"/>
    </source>
</evidence>
<dbReference type="SUPFAM" id="SSF56935">
    <property type="entry name" value="Porins"/>
    <property type="match status" value="1"/>
</dbReference>
<gene>
    <name evidence="2" type="ORF">H6A60_11675</name>
</gene>
<feature type="non-terminal residue" evidence="2">
    <location>
        <position position="1"/>
    </location>
</feature>
<evidence type="ECO:0000313" key="2">
    <source>
        <dbReference type="EMBL" id="MBM6705123.1"/>
    </source>
</evidence>
<dbReference type="Pfam" id="PF13609">
    <property type="entry name" value="Porin_4"/>
    <property type="match status" value="1"/>
</dbReference>
<evidence type="ECO:0000313" key="3">
    <source>
        <dbReference type="Proteomes" id="UP000715095"/>
    </source>
</evidence>
<organism evidence="2 3">
    <name type="scientific">Sutterella massiliensis</name>
    <dbReference type="NCBI Taxonomy" id="1816689"/>
    <lineage>
        <taxon>Bacteria</taxon>
        <taxon>Pseudomonadati</taxon>
        <taxon>Pseudomonadota</taxon>
        <taxon>Betaproteobacteria</taxon>
        <taxon>Burkholderiales</taxon>
        <taxon>Sutterellaceae</taxon>
        <taxon>Sutterella</taxon>
    </lineage>
</organism>
<dbReference type="EMBL" id="JACJJC010000131">
    <property type="protein sequence ID" value="MBM6705123.1"/>
    <property type="molecule type" value="Genomic_DNA"/>
</dbReference>
<name>A0ABS2DUX9_9BURK</name>
<reference evidence="2 3" key="1">
    <citation type="journal article" date="2021" name="Sci. Rep.">
        <title>The distribution of antibiotic resistance genes in chicken gut microbiota commensals.</title>
        <authorList>
            <person name="Juricova H."/>
            <person name="Matiasovicova J."/>
            <person name="Kubasova T."/>
            <person name="Cejkova D."/>
            <person name="Rychlik I."/>
        </authorList>
    </citation>
    <scope>NUCLEOTIDE SEQUENCE [LARGE SCALE GENOMIC DNA]</scope>
    <source>
        <strain evidence="2 3">An829</strain>
    </source>
</reference>
<feature type="domain" description="Porin" evidence="1">
    <location>
        <begin position="8"/>
        <end position="173"/>
    </location>
</feature>
<sequence>GTYDEADGFSKVQHVYALAAGYKGDGFTASAIWQMIDQPNKAGLVGMPSDTKPTHNFFLGATKTFGGLRVHVAYQHLEDARSVLGGPNALTASNFGFNGSASRDGFSADSFSVGANYPLWGGRIHGSFKMVHAEWNGDVGAAADDSGARYVGAIRYAYKLSKRTGLYALATYGYGDGMFKNNNTVESVATRVTAAVGLNHRF</sequence>
<dbReference type="InterPro" id="IPR033900">
    <property type="entry name" value="Gram_neg_porin_domain"/>
</dbReference>
<dbReference type="InterPro" id="IPR023614">
    <property type="entry name" value="Porin_dom_sf"/>
</dbReference>